<comment type="caution">
    <text evidence="2">The sequence shown here is derived from an EMBL/GenBank/DDBJ whole genome shotgun (WGS) entry which is preliminary data.</text>
</comment>
<dbReference type="EMBL" id="BAABBI010000001">
    <property type="protein sequence ID" value="GAA3777997.1"/>
    <property type="molecule type" value="Genomic_DNA"/>
</dbReference>
<dbReference type="InterPro" id="IPR038765">
    <property type="entry name" value="Papain-like_cys_pep_sf"/>
</dbReference>
<keyword evidence="3" id="KW-1185">Reference proteome</keyword>
<sequence length="230" mass="25950">MLQSCIGCSNSGRAKIIAKAKSEAAKSQTVPEPNTMVKDVVPEIVKIEDIVTPKEEKSIKKELIKNKIPPAKGNLIQVEGLVLKEVMELNIKLKTSQSQVEQILAMQNYVYSNWHYIFDPDTGSDTWRSAEATLSLKYQGQYSGDCDDFAILLASMARQIGLKSRMVGGFDNGEGHAFAEFLLPDRSLSVSQLNRLDYRKDYDGVWISLDWFKGSEHNRFTHDIRIFDDI</sequence>
<dbReference type="Pfam" id="PF01841">
    <property type="entry name" value="Transglut_core"/>
    <property type="match status" value="1"/>
</dbReference>
<organism evidence="2 3">
    <name type="scientific">Corallibacter vietnamensis</name>
    <dbReference type="NCBI Taxonomy" id="904130"/>
    <lineage>
        <taxon>Bacteria</taxon>
        <taxon>Pseudomonadati</taxon>
        <taxon>Bacteroidota</taxon>
        <taxon>Flavobacteriia</taxon>
        <taxon>Flavobacteriales</taxon>
        <taxon>Flavobacteriaceae</taxon>
        <taxon>Corallibacter</taxon>
    </lineage>
</organism>
<dbReference type="SMART" id="SM00460">
    <property type="entry name" value="TGc"/>
    <property type="match status" value="1"/>
</dbReference>
<name>A0ABP7GZS4_9FLAO</name>
<feature type="domain" description="Transglutaminase-like" evidence="1">
    <location>
        <begin position="138"/>
        <end position="194"/>
    </location>
</feature>
<proteinExistence type="predicted"/>
<reference evidence="3" key="1">
    <citation type="journal article" date="2019" name="Int. J. Syst. Evol. Microbiol.">
        <title>The Global Catalogue of Microorganisms (GCM) 10K type strain sequencing project: providing services to taxonomists for standard genome sequencing and annotation.</title>
        <authorList>
            <consortium name="The Broad Institute Genomics Platform"/>
            <consortium name="The Broad Institute Genome Sequencing Center for Infectious Disease"/>
            <person name="Wu L."/>
            <person name="Ma J."/>
        </authorList>
    </citation>
    <scope>NUCLEOTIDE SEQUENCE [LARGE SCALE GENOMIC DNA]</scope>
    <source>
        <strain evidence="3">JCM 17525</strain>
    </source>
</reference>
<gene>
    <name evidence="2" type="ORF">GCM10022271_07790</name>
</gene>
<evidence type="ECO:0000313" key="3">
    <source>
        <dbReference type="Proteomes" id="UP001501456"/>
    </source>
</evidence>
<dbReference type="Proteomes" id="UP001501456">
    <property type="component" value="Unassembled WGS sequence"/>
</dbReference>
<dbReference type="InterPro" id="IPR002931">
    <property type="entry name" value="Transglutaminase-like"/>
</dbReference>
<dbReference type="SUPFAM" id="SSF54001">
    <property type="entry name" value="Cysteine proteinases"/>
    <property type="match status" value="1"/>
</dbReference>
<evidence type="ECO:0000259" key="1">
    <source>
        <dbReference type="SMART" id="SM00460"/>
    </source>
</evidence>
<accession>A0ABP7GZS4</accession>
<dbReference type="Gene3D" id="3.10.620.30">
    <property type="match status" value="1"/>
</dbReference>
<protein>
    <recommendedName>
        <fullName evidence="1">Transglutaminase-like domain-containing protein</fullName>
    </recommendedName>
</protein>
<evidence type="ECO:0000313" key="2">
    <source>
        <dbReference type="EMBL" id="GAA3777997.1"/>
    </source>
</evidence>